<dbReference type="STRING" id="3476.A0A2P5AAD3"/>
<dbReference type="EMBL" id="JXTB01000724">
    <property type="protein sequence ID" value="PON33498.1"/>
    <property type="molecule type" value="Genomic_DNA"/>
</dbReference>
<sequence>MAHGIYEAIWIKQLLEELRIKCEFPMRLYCDNKTTISIAHNLVHHDRTKHVGVDRHFISEEIESGIISVEYILTKQQVADIFTKGLHGPTFEFLIHKLGLRHLRPNLRGSVGRS</sequence>
<dbReference type="PANTHER" id="PTHR11439">
    <property type="entry name" value="GAG-POL-RELATED RETROTRANSPOSON"/>
    <property type="match status" value="1"/>
</dbReference>
<evidence type="ECO:0000313" key="2">
    <source>
        <dbReference type="Proteomes" id="UP000237105"/>
    </source>
</evidence>
<organism evidence="1 2">
    <name type="scientific">Parasponia andersonii</name>
    <name type="common">Sponia andersonii</name>
    <dbReference type="NCBI Taxonomy" id="3476"/>
    <lineage>
        <taxon>Eukaryota</taxon>
        <taxon>Viridiplantae</taxon>
        <taxon>Streptophyta</taxon>
        <taxon>Embryophyta</taxon>
        <taxon>Tracheophyta</taxon>
        <taxon>Spermatophyta</taxon>
        <taxon>Magnoliopsida</taxon>
        <taxon>eudicotyledons</taxon>
        <taxon>Gunneridae</taxon>
        <taxon>Pentapetalae</taxon>
        <taxon>rosids</taxon>
        <taxon>fabids</taxon>
        <taxon>Rosales</taxon>
        <taxon>Cannabaceae</taxon>
        <taxon>Parasponia</taxon>
    </lineage>
</organism>
<dbReference type="PANTHER" id="PTHR11439:SF440">
    <property type="entry name" value="INTEGRASE CATALYTIC DOMAIN-CONTAINING PROTEIN"/>
    <property type="match status" value="1"/>
</dbReference>
<keyword evidence="2" id="KW-1185">Reference proteome</keyword>
<feature type="non-terminal residue" evidence="1">
    <location>
        <position position="114"/>
    </location>
</feature>
<proteinExistence type="predicted"/>
<comment type="caution">
    <text evidence="1">The sequence shown here is derived from an EMBL/GenBank/DDBJ whole genome shotgun (WGS) entry which is preliminary data.</text>
</comment>
<accession>A0A2P5AAD3</accession>
<reference evidence="2" key="1">
    <citation type="submission" date="2016-06" db="EMBL/GenBank/DDBJ databases">
        <title>Parallel loss of symbiosis genes in relatives of nitrogen-fixing non-legume Parasponia.</title>
        <authorList>
            <person name="Van Velzen R."/>
            <person name="Holmer R."/>
            <person name="Bu F."/>
            <person name="Rutten L."/>
            <person name="Van Zeijl A."/>
            <person name="Liu W."/>
            <person name="Santuari L."/>
            <person name="Cao Q."/>
            <person name="Sharma T."/>
            <person name="Shen D."/>
            <person name="Roswanjaya Y."/>
            <person name="Wardhani T."/>
            <person name="Kalhor M.S."/>
            <person name="Jansen J."/>
            <person name="Van den Hoogen J."/>
            <person name="Gungor B."/>
            <person name="Hartog M."/>
            <person name="Hontelez J."/>
            <person name="Verver J."/>
            <person name="Yang W.-C."/>
            <person name="Schijlen E."/>
            <person name="Repin R."/>
            <person name="Schilthuizen M."/>
            <person name="Schranz E."/>
            <person name="Heidstra R."/>
            <person name="Miyata K."/>
            <person name="Fedorova E."/>
            <person name="Kohlen W."/>
            <person name="Bisseling T."/>
            <person name="Smit S."/>
            <person name="Geurts R."/>
        </authorList>
    </citation>
    <scope>NUCLEOTIDE SEQUENCE [LARGE SCALE GENOMIC DNA]</scope>
    <source>
        <strain evidence="2">cv. WU1-14</strain>
    </source>
</reference>
<name>A0A2P5AAD3_PARAD</name>
<dbReference type="AlphaFoldDB" id="A0A2P5AAD3"/>
<dbReference type="OrthoDB" id="1165052at2759"/>
<protein>
    <submittedName>
        <fullName evidence="1">Uncharacterized protein</fullName>
    </submittedName>
</protein>
<dbReference type="Proteomes" id="UP000237105">
    <property type="component" value="Unassembled WGS sequence"/>
</dbReference>
<dbReference type="CDD" id="cd09272">
    <property type="entry name" value="RNase_HI_RT_Ty1"/>
    <property type="match status" value="1"/>
</dbReference>
<evidence type="ECO:0000313" key="1">
    <source>
        <dbReference type="EMBL" id="PON33498.1"/>
    </source>
</evidence>
<gene>
    <name evidence="1" type="ORF">PanWU01x14_352230</name>
</gene>